<keyword evidence="3" id="KW-1185">Reference proteome</keyword>
<dbReference type="Gene3D" id="1.20.1290.10">
    <property type="entry name" value="AhpD-like"/>
    <property type="match status" value="1"/>
</dbReference>
<feature type="domain" description="Carboxymuconolactone decarboxylase-like" evidence="1">
    <location>
        <begin position="15"/>
        <end position="79"/>
    </location>
</feature>
<dbReference type="PANTHER" id="PTHR33930">
    <property type="entry name" value="ALKYL HYDROPEROXIDE REDUCTASE AHPD"/>
    <property type="match status" value="1"/>
</dbReference>
<dbReference type="EMBL" id="FQXV01000018">
    <property type="protein sequence ID" value="SHI22531.1"/>
    <property type="molecule type" value="Genomic_DNA"/>
</dbReference>
<evidence type="ECO:0000313" key="3">
    <source>
        <dbReference type="Proteomes" id="UP000183995"/>
    </source>
</evidence>
<dbReference type="OrthoDB" id="9154867at2"/>
<dbReference type="GO" id="GO:0051920">
    <property type="term" value="F:peroxiredoxin activity"/>
    <property type="evidence" value="ECO:0007669"/>
    <property type="project" value="InterPro"/>
</dbReference>
<dbReference type="Proteomes" id="UP000183995">
    <property type="component" value="Unassembled WGS sequence"/>
</dbReference>
<proteinExistence type="predicted"/>
<organism evidence="2 3">
    <name type="scientific">Sporobacter termitidis DSM 10068</name>
    <dbReference type="NCBI Taxonomy" id="1123282"/>
    <lineage>
        <taxon>Bacteria</taxon>
        <taxon>Bacillati</taxon>
        <taxon>Bacillota</taxon>
        <taxon>Clostridia</taxon>
        <taxon>Eubacteriales</taxon>
        <taxon>Oscillospiraceae</taxon>
        <taxon>Sporobacter</taxon>
    </lineage>
</organism>
<name>A0A1M5ZEC4_9FIRM</name>
<gene>
    <name evidence="2" type="ORF">SAMN02745823_03588</name>
</gene>
<accession>A0A1M5ZEC4</accession>
<evidence type="ECO:0000313" key="2">
    <source>
        <dbReference type="EMBL" id="SHI22531.1"/>
    </source>
</evidence>
<dbReference type="STRING" id="1123282.SAMN02745823_03588"/>
<dbReference type="SUPFAM" id="SSF69118">
    <property type="entry name" value="AhpD-like"/>
    <property type="match status" value="1"/>
</dbReference>
<keyword evidence="2" id="KW-0560">Oxidoreductase</keyword>
<dbReference type="PANTHER" id="PTHR33930:SF2">
    <property type="entry name" value="BLR3452 PROTEIN"/>
    <property type="match status" value="1"/>
</dbReference>
<dbReference type="Pfam" id="PF02627">
    <property type="entry name" value="CMD"/>
    <property type="match status" value="1"/>
</dbReference>
<keyword evidence="2" id="KW-0575">Peroxidase</keyword>
<dbReference type="InterPro" id="IPR029032">
    <property type="entry name" value="AhpD-like"/>
</dbReference>
<dbReference type="RefSeq" id="WP_073082373.1">
    <property type="nucleotide sequence ID" value="NZ_FQXV01000018.1"/>
</dbReference>
<dbReference type="AlphaFoldDB" id="A0A1M5ZEC4"/>
<dbReference type="InterPro" id="IPR003779">
    <property type="entry name" value="CMD-like"/>
</dbReference>
<protein>
    <submittedName>
        <fullName evidence="2">Alkylhydroperoxidase AhpD family core domain-containing protein</fullName>
    </submittedName>
</protein>
<sequence>MAQPNFFEVWGKESPETMQAFMDFAGKVQNQGGLDAKTFQLIYIALQAQNGAVGSVAGHTAFAKKAGATREEVRGAVLTTLMLGINGVADCLTAALEAYDNAPA</sequence>
<reference evidence="2 3" key="1">
    <citation type="submission" date="2016-11" db="EMBL/GenBank/DDBJ databases">
        <authorList>
            <person name="Jaros S."/>
            <person name="Januszkiewicz K."/>
            <person name="Wedrychowicz H."/>
        </authorList>
    </citation>
    <scope>NUCLEOTIDE SEQUENCE [LARGE SCALE GENOMIC DNA]</scope>
    <source>
        <strain evidence="2 3">DSM 10068</strain>
    </source>
</reference>
<evidence type="ECO:0000259" key="1">
    <source>
        <dbReference type="Pfam" id="PF02627"/>
    </source>
</evidence>